<dbReference type="OrthoDB" id="1672409at2"/>
<feature type="transmembrane region" description="Helical" evidence="9">
    <location>
        <begin position="6"/>
        <end position="29"/>
    </location>
</feature>
<dbReference type="InterPro" id="IPR000014">
    <property type="entry name" value="PAS"/>
</dbReference>
<dbReference type="PROSITE" id="PS50112">
    <property type="entry name" value="PAS"/>
    <property type="match status" value="1"/>
</dbReference>
<sequence length="555" mass="63006">MDYIQLSVIGSSIGTVSIVLVYIYLYALYRERYMGIWALSWLILLSRFAIFDSGLLSWKQSDLGVTTYQMLNMISALMFVWGTCNFVNKKLNKWWLYGVVSIFILSVALNGLYSSLAYKLLPTIFICCSAIIWIGLTFIRHLELPGIGRLITGYAFILWSLLSLALPFSLGGSWFAPWGYLLGGILRLVIAMGTLMVYFEKTRTDLVNKETQYRLLAENAVDVIFHYQLLPERKIEYITPSVLTLTGYTPEEYYADNKLVLNLIHPDDHSLLDNFISNLPLSIEFPLTLRLIRKDKTSLWIEQKCVPIYDGNGHLIALEGIIRDITVRKKLEQMTSMFDKMNMVGSMAATVAHEIRNPLTTVRGYLQVLGRKEKYQADKEKFKLMIEEIDRANTIIREYLSLSQNRAINFKICSLNNIIEALFPLIQADATTSKIFAHIDLTDIPELLLDENEIRQLLLNLIRNSIEAMPTGGNLIIRTFVEDTKVVLSISDQGSGIPTHVLDKLGTPFITTKDTGTGLGLPICYQIAHRHNAVIRINTSDEGTTFFVYFTLPVS</sequence>
<dbReference type="AlphaFoldDB" id="A0A1W1Y801"/>
<feature type="domain" description="PAC" evidence="12">
    <location>
        <begin position="285"/>
        <end position="337"/>
    </location>
</feature>
<dbReference type="EMBL" id="FWXI01000001">
    <property type="protein sequence ID" value="SMC32264.1"/>
    <property type="molecule type" value="Genomic_DNA"/>
</dbReference>
<dbReference type="SUPFAM" id="SSF55785">
    <property type="entry name" value="PYP-like sensor domain (PAS domain)"/>
    <property type="match status" value="1"/>
</dbReference>
<dbReference type="RefSeq" id="WP_084573628.1">
    <property type="nucleotide sequence ID" value="NZ_CP155572.1"/>
</dbReference>
<dbReference type="Pfam" id="PF00512">
    <property type="entry name" value="HisKA"/>
    <property type="match status" value="1"/>
</dbReference>
<dbReference type="PROSITE" id="PS50109">
    <property type="entry name" value="HIS_KIN"/>
    <property type="match status" value="1"/>
</dbReference>
<dbReference type="GO" id="GO:0005524">
    <property type="term" value="F:ATP binding"/>
    <property type="evidence" value="ECO:0007669"/>
    <property type="project" value="UniProtKB-KW"/>
</dbReference>
<dbReference type="InterPro" id="IPR013655">
    <property type="entry name" value="PAS_fold_3"/>
</dbReference>
<dbReference type="Gene3D" id="3.30.565.10">
    <property type="entry name" value="Histidine kinase-like ATPase, C-terminal domain"/>
    <property type="match status" value="1"/>
</dbReference>
<keyword evidence="9" id="KW-1133">Transmembrane helix</keyword>
<keyword evidence="9" id="KW-0472">Membrane</keyword>
<evidence type="ECO:0000256" key="8">
    <source>
        <dbReference type="ARBA" id="ARBA00023012"/>
    </source>
</evidence>
<keyword evidence="9" id="KW-0812">Transmembrane</keyword>
<dbReference type="InterPro" id="IPR036097">
    <property type="entry name" value="HisK_dim/P_sf"/>
</dbReference>
<feature type="domain" description="Histidine kinase" evidence="10">
    <location>
        <begin position="350"/>
        <end position="554"/>
    </location>
</feature>
<feature type="transmembrane region" description="Helical" evidence="9">
    <location>
        <begin position="178"/>
        <end position="199"/>
    </location>
</feature>
<dbReference type="PANTHER" id="PTHR43065:SF46">
    <property type="entry name" value="C4-DICARBOXYLATE TRANSPORT SENSOR PROTEIN DCTB"/>
    <property type="match status" value="1"/>
</dbReference>
<evidence type="ECO:0000259" key="10">
    <source>
        <dbReference type="PROSITE" id="PS50109"/>
    </source>
</evidence>
<evidence type="ECO:0000256" key="6">
    <source>
        <dbReference type="ARBA" id="ARBA00022777"/>
    </source>
</evidence>
<dbReference type="SMART" id="SM00388">
    <property type="entry name" value="HisKA"/>
    <property type="match status" value="1"/>
</dbReference>
<keyword evidence="4" id="KW-0808">Transferase</keyword>
<feature type="transmembrane region" description="Helical" evidence="9">
    <location>
        <begin position="94"/>
        <end position="114"/>
    </location>
</feature>
<dbReference type="CDD" id="cd00130">
    <property type="entry name" value="PAS"/>
    <property type="match status" value="1"/>
</dbReference>
<keyword evidence="6" id="KW-0418">Kinase</keyword>
<comment type="catalytic activity">
    <reaction evidence="1">
        <text>ATP + protein L-histidine = ADP + protein N-phospho-L-histidine.</text>
        <dbReference type="EC" id="2.7.13.3"/>
    </reaction>
</comment>
<gene>
    <name evidence="13" type="ORF">SAMN04488500_10191</name>
</gene>
<dbReference type="InterPro" id="IPR036890">
    <property type="entry name" value="HATPase_C_sf"/>
</dbReference>
<proteinExistence type="predicted"/>
<dbReference type="CDD" id="cd00075">
    <property type="entry name" value="HATPase"/>
    <property type="match status" value="1"/>
</dbReference>
<dbReference type="Gene3D" id="1.10.287.130">
    <property type="match status" value="1"/>
</dbReference>
<keyword evidence="14" id="KW-1185">Reference proteome</keyword>
<evidence type="ECO:0000256" key="1">
    <source>
        <dbReference type="ARBA" id="ARBA00000085"/>
    </source>
</evidence>
<keyword evidence="7" id="KW-0067">ATP-binding</keyword>
<accession>A0A1W1Y801</accession>
<evidence type="ECO:0000256" key="9">
    <source>
        <dbReference type="SAM" id="Phobius"/>
    </source>
</evidence>
<feature type="transmembrane region" description="Helical" evidence="9">
    <location>
        <begin position="120"/>
        <end position="139"/>
    </location>
</feature>
<dbReference type="PANTHER" id="PTHR43065">
    <property type="entry name" value="SENSOR HISTIDINE KINASE"/>
    <property type="match status" value="1"/>
</dbReference>
<dbReference type="Gene3D" id="3.30.450.20">
    <property type="entry name" value="PAS domain"/>
    <property type="match status" value="1"/>
</dbReference>
<feature type="transmembrane region" description="Helical" evidence="9">
    <location>
        <begin position="36"/>
        <end position="58"/>
    </location>
</feature>
<dbReference type="CDD" id="cd00082">
    <property type="entry name" value="HisKA"/>
    <property type="match status" value="1"/>
</dbReference>
<organism evidence="13 14">
    <name type="scientific">Sporomusa malonica</name>
    <dbReference type="NCBI Taxonomy" id="112901"/>
    <lineage>
        <taxon>Bacteria</taxon>
        <taxon>Bacillati</taxon>
        <taxon>Bacillota</taxon>
        <taxon>Negativicutes</taxon>
        <taxon>Selenomonadales</taxon>
        <taxon>Sporomusaceae</taxon>
        <taxon>Sporomusa</taxon>
    </lineage>
</organism>
<evidence type="ECO:0000256" key="2">
    <source>
        <dbReference type="ARBA" id="ARBA00012438"/>
    </source>
</evidence>
<dbReference type="STRING" id="112901.SAMN04488500_10191"/>
<dbReference type="SMART" id="SM00086">
    <property type="entry name" value="PAC"/>
    <property type="match status" value="1"/>
</dbReference>
<keyword evidence="8" id="KW-0902">Two-component regulatory system</keyword>
<protein>
    <recommendedName>
        <fullName evidence="2">histidine kinase</fullName>
        <ecNumber evidence="2">2.7.13.3</ecNumber>
    </recommendedName>
</protein>
<feature type="domain" description="PAS" evidence="11">
    <location>
        <begin position="209"/>
        <end position="278"/>
    </location>
</feature>
<dbReference type="InterPro" id="IPR004358">
    <property type="entry name" value="Sig_transdc_His_kin-like_C"/>
</dbReference>
<reference evidence="13 14" key="1">
    <citation type="submission" date="2017-04" db="EMBL/GenBank/DDBJ databases">
        <authorList>
            <person name="Afonso C.L."/>
            <person name="Miller P.J."/>
            <person name="Scott M.A."/>
            <person name="Spackman E."/>
            <person name="Goraichik I."/>
            <person name="Dimitrov K.M."/>
            <person name="Suarez D.L."/>
            <person name="Swayne D.E."/>
        </authorList>
    </citation>
    <scope>NUCLEOTIDE SEQUENCE [LARGE SCALE GENOMIC DNA]</scope>
    <source>
        <strain evidence="13 14">DSM 5090</strain>
    </source>
</reference>
<evidence type="ECO:0000313" key="14">
    <source>
        <dbReference type="Proteomes" id="UP000192738"/>
    </source>
</evidence>
<dbReference type="InterPro" id="IPR000700">
    <property type="entry name" value="PAS-assoc_C"/>
</dbReference>
<feature type="transmembrane region" description="Helical" evidence="9">
    <location>
        <begin position="70"/>
        <end position="87"/>
    </location>
</feature>
<evidence type="ECO:0000256" key="7">
    <source>
        <dbReference type="ARBA" id="ARBA00022840"/>
    </source>
</evidence>
<dbReference type="InterPro" id="IPR035965">
    <property type="entry name" value="PAS-like_dom_sf"/>
</dbReference>
<evidence type="ECO:0000259" key="11">
    <source>
        <dbReference type="PROSITE" id="PS50112"/>
    </source>
</evidence>
<dbReference type="PRINTS" id="PR00344">
    <property type="entry name" value="BCTRLSENSOR"/>
</dbReference>
<dbReference type="Pfam" id="PF02518">
    <property type="entry name" value="HATPase_c"/>
    <property type="match status" value="1"/>
</dbReference>
<evidence type="ECO:0000256" key="5">
    <source>
        <dbReference type="ARBA" id="ARBA00022741"/>
    </source>
</evidence>
<dbReference type="NCBIfam" id="TIGR00229">
    <property type="entry name" value="sensory_box"/>
    <property type="match status" value="1"/>
</dbReference>
<keyword evidence="5" id="KW-0547">Nucleotide-binding</keyword>
<dbReference type="InterPro" id="IPR005467">
    <property type="entry name" value="His_kinase_dom"/>
</dbReference>
<dbReference type="Proteomes" id="UP000192738">
    <property type="component" value="Unassembled WGS sequence"/>
</dbReference>
<dbReference type="SUPFAM" id="SSF47384">
    <property type="entry name" value="Homodimeric domain of signal transducing histidine kinase"/>
    <property type="match status" value="1"/>
</dbReference>
<dbReference type="GO" id="GO:0000155">
    <property type="term" value="F:phosphorelay sensor kinase activity"/>
    <property type="evidence" value="ECO:0007669"/>
    <property type="project" value="InterPro"/>
</dbReference>
<dbReference type="SUPFAM" id="SSF55874">
    <property type="entry name" value="ATPase domain of HSP90 chaperone/DNA topoisomerase II/histidine kinase"/>
    <property type="match status" value="1"/>
</dbReference>
<dbReference type="InterPro" id="IPR003661">
    <property type="entry name" value="HisK_dim/P_dom"/>
</dbReference>
<dbReference type="InterPro" id="IPR003594">
    <property type="entry name" value="HATPase_dom"/>
</dbReference>
<dbReference type="PROSITE" id="PS50113">
    <property type="entry name" value="PAC"/>
    <property type="match status" value="1"/>
</dbReference>
<evidence type="ECO:0000256" key="4">
    <source>
        <dbReference type="ARBA" id="ARBA00022679"/>
    </source>
</evidence>
<keyword evidence="3" id="KW-0597">Phosphoprotein</keyword>
<evidence type="ECO:0000256" key="3">
    <source>
        <dbReference type="ARBA" id="ARBA00022553"/>
    </source>
</evidence>
<name>A0A1W1Y801_9FIRM</name>
<dbReference type="EC" id="2.7.13.3" evidence="2"/>
<evidence type="ECO:0000259" key="12">
    <source>
        <dbReference type="PROSITE" id="PS50113"/>
    </source>
</evidence>
<dbReference type="SMART" id="SM00091">
    <property type="entry name" value="PAS"/>
    <property type="match status" value="1"/>
</dbReference>
<feature type="transmembrane region" description="Helical" evidence="9">
    <location>
        <begin position="151"/>
        <end position="172"/>
    </location>
</feature>
<evidence type="ECO:0000313" key="13">
    <source>
        <dbReference type="EMBL" id="SMC32264.1"/>
    </source>
</evidence>
<dbReference type="InterPro" id="IPR001610">
    <property type="entry name" value="PAC"/>
</dbReference>
<dbReference type="SMART" id="SM00387">
    <property type="entry name" value="HATPase_c"/>
    <property type="match status" value="1"/>
</dbReference>
<dbReference type="Pfam" id="PF08447">
    <property type="entry name" value="PAS_3"/>
    <property type="match status" value="1"/>
</dbReference>